<feature type="region of interest" description="Disordered" evidence="1">
    <location>
        <begin position="346"/>
        <end position="387"/>
    </location>
</feature>
<keyword evidence="3" id="KW-0378">Hydrolase</keyword>
<organism evidence="3 4">
    <name type="scientific">Gluconacetobacter takamatsuzukensis</name>
    <dbReference type="NCBI Taxonomy" id="1286190"/>
    <lineage>
        <taxon>Bacteria</taxon>
        <taxon>Pseudomonadati</taxon>
        <taxon>Pseudomonadota</taxon>
        <taxon>Alphaproteobacteria</taxon>
        <taxon>Acetobacterales</taxon>
        <taxon>Acetobacteraceae</taxon>
        <taxon>Gluconacetobacter</taxon>
    </lineage>
</organism>
<reference evidence="3 4" key="1">
    <citation type="submission" date="2020-04" db="EMBL/GenBank/DDBJ databases">
        <title>Description of novel Gluconacetobacter.</title>
        <authorList>
            <person name="Sombolestani A."/>
        </authorList>
    </citation>
    <scope>NUCLEOTIDE SEQUENCE [LARGE SCALE GENOMIC DNA]</scope>
    <source>
        <strain evidence="3 4">LMG 27800</strain>
    </source>
</reference>
<feature type="signal peptide" evidence="2">
    <location>
        <begin position="1"/>
        <end position="36"/>
    </location>
</feature>
<name>A0A7W4KEB5_9PROT</name>
<gene>
    <name evidence="3" type="ORF">HLH27_10160</name>
</gene>
<keyword evidence="4" id="KW-1185">Reference proteome</keyword>
<feature type="compositionally biased region" description="Pro residues" evidence="1">
    <location>
        <begin position="370"/>
        <end position="387"/>
    </location>
</feature>
<keyword evidence="3" id="KW-0645">Protease</keyword>
<evidence type="ECO:0000313" key="3">
    <source>
        <dbReference type="EMBL" id="MBB2205378.1"/>
    </source>
</evidence>
<dbReference type="Proteomes" id="UP000540556">
    <property type="component" value="Unassembled WGS sequence"/>
</dbReference>
<evidence type="ECO:0000256" key="2">
    <source>
        <dbReference type="SAM" id="SignalP"/>
    </source>
</evidence>
<dbReference type="AlphaFoldDB" id="A0A7W4KEB5"/>
<feature type="region of interest" description="Disordered" evidence="1">
    <location>
        <begin position="33"/>
        <end position="64"/>
    </location>
</feature>
<dbReference type="EMBL" id="JABEQK010000007">
    <property type="protein sequence ID" value="MBB2205378.1"/>
    <property type="molecule type" value="Genomic_DNA"/>
</dbReference>
<keyword evidence="2" id="KW-0732">Signal</keyword>
<proteinExistence type="predicted"/>
<feature type="compositionally biased region" description="Low complexity" evidence="1">
    <location>
        <begin position="33"/>
        <end position="60"/>
    </location>
</feature>
<dbReference type="Pfam" id="PF13650">
    <property type="entry name" value="Asp_protease_2"/>
    <property type="match status" value="1"/>
</dbReference>
<accession>A0A7W4KEB5</accession>
<dbReference type="GO" id="GO:0006508">
    <property type="term" value="P:proteolysis"/>
    <property type="evidence" value="ECO:0007669"/>
    <property type="project" value="UniProtKB-KW"/>
</dbReference>
<evidence type="ECO:0000313" key="4">
    <source>
        <dbReference type="Proteomes" id="UP000540556"/>
    </source>
</evidence>
<evidence type="ECO:0000256" key="1">
    <source>
        <dbReference type="SAM" id="MobiDB-lite"/>
    </source>
</evidence>
<protein>
    <submittedName>
        <fullName evidence="3">Retroviral-like aspartic protease family protein</fullName>
    </submittedName>
</protein>
<comment type="caution">
    <text evidence="3">The sequence shown here is derived from an EMBL/GenBank/DDBJ whole genome shotgun (WGS) entry which is preliminary data.</text>
</comment>
<feature type="chain" id="PRO_5030727838" evidence="2">
    <location>
        <begin position="37"/>
        <end position="387"/>
    </location>
</feature>
<dbReference type="Gene3D" id="2.40.70.10">
    <property type="entry name" value="Acid Proteases"/>
    <property type="match status" value="1"/>
</dbReference>
<dbReference type="GO" id="GO:0008233">
    <property type="term" value="F:peptidase activity"/>
    <property type="evidence" value="ECO:0007669"/>
    <property type="project" value="UniProtKB-KW"/>
</dbReference>
<sequence length="387" mass="40569">MSALRRAAQSGRALRPVLPLAMLPLLPMLPTAPARAQPTAQPATQPATSPAAAPPVADDAPPAPRNGRCIAHVLSLPLLTGEGSPGVPITLDAARGMAFLSLSQEMLGVFERPDMRYDRGQKIRMQTVTGAGETTETIIDRLELDRGTAHHVPAVIMGYIGERKVAGRPILGVVGYDILGNYDVLMDFPGHVVTLFKETGAAPCPSLPALVGAHAYSALLMPNPLGMDVTVQVMLDGAPVGMQVEPGSNASIVRTADAADIGVGSTVLDADPRSRTEAGNAIIGHRHRFTQAAIGTWHTDTLAADVTDAQFNVLGMDFFRGRRVLFAFPTRMLYFSDARPDAAGQATRTASLAQSRLADAEVQDDAAPAVPSPTATPTPTPPSAPAH</sequence>
<dbReference type="InterPro" id="IPR021109">
    <property type="entry name" value="Peptidase_aspartic_dom_sf"/>
</dbReference>